<dbReference type="EMBL" id="NEDP02004373">
    <property type="protein sequence ID" value="OWF45891.1"/>
    <property type="molecule type" value="Genomic_DNA"/>
</dbReference>
<dbReference type="Proteomes" id="UP000242188">
    <property type="component" value="Unassembled WGS sequence"/>
</dbReference>
<evidence type="ECO:0000313" key="9">
    <source>
        <dbReference type="EMBL" id="OWF45891.1"/>
    </source>
</evidence>
<comment type="similarity">
    <text evidence="2">Belongs to the peptidase C19 family.</text>
</comment>
<dbReference type="PANTHER" id="PTHR24006:SF888">
    <property type="entry name" value="UBIQUITIN CARBOXYL-TERMINAL HYDROLASE 30"/>
    <property type="match status" value="1"/>
</dbReference>
<evidence type="ECO:0000313" key="10">
    <source>
        <dbReference type="Proteomes" id="UP000242188"/>
    </source>
</evidence>
<dbReference type="InterPro" id="IPR038765">
    <property type="entry name" value="Papain-like_cys_pep_sf"/>
</dbReference>
<accession>A0A210QAX4</accession>
<dbReference type="PROSITE" id="PS50235">
    <property type="entry name" value="USP_3"/>
    <property type="match status" value="1"/>
</dbReference>
<gene>
    <name evidence="9" type="ORF">KP79_PYT07287</name>
</gene>
<dbReference type="CDD" id="cd02257">
    <property type="entry name" value="Peptidase_C19"/>
    <property type="match status" value="1"/>
</dbReference>
<evidence type="ECO:0000259" key="8">
    <source>
        <dbReference type="PROSITE" id="PS50235"/>
    </source>
</evidence>
<name>A0A210QAX4_MIZYE</name>
<dbReference type="PROSITE" id="PS00973">
    <property type="entry name" value="USP_2"/>
    <property type="match status" value="1"/>
</dbReference>
<feature type="domain" description="USP" evidence="8">
    <location>
        <begin position="117"/>
        <end position="432"/>
    </location>
</feature>
<evidence type="ECO:0000256" key="6">
    <source>
        <dbReference type="ARBA" id="ARBA00022801"/>
    </source>
</evidence>
<evidence type="ECO:0000256" key="7">
    <source>
        <dbReference type="ARBA" id="ARBA00022807"/>
    </source>
</evidence>
<dbReference type="InterPro" id="IPR028889">
    <property type="entry name" value="USP"/>
</dbReference>
<dbReference type="InterPro" id="IPR050164">
    <property type="entry name" value="Peptidase_C19"/>
</dbReference>
<protein>
    <recommendedName>
        <fullName evidence="3">ubiquitinyl hydrolase 1</fullName>
        <ecNumber evidence="3">3.4.19.12</ecNumber>
    </recommendedName>
</protein>
<reference evidence="9 10" key="1">
    <citation type="journal article" date="2017" name="Nat. Ecol. Evol.">
        <title>Scallop genome provides insights into evolution of bilaterian karyotype and development.</title>
        <authorList>
            <person name="Wang S."/>
            <person name="Zhang J."/>
            <person name="Jiao W."/>
            <person name="Li J."/>
            <person name="Xun X."/>
            <person name="Sun Y."/>
            <person name="Guo X."/>
            <person name="Huan P."/>
            <person name="Dong B."/>
            <person name="Zhang L."/>
            <person name="Hu X."/>
            <person name="Sun X."/>
            <person name="Wang J."/>
            <person name="Zhao C."/>
            <person name="Wang Y."/>
            <person name="Wang D."/>
            <person name="Huang X."/>
            <person name="Wang R."/>
            <person name="Lv J."/>
            <person name="Li Y."/>
            <person name="Zhang Z."/>
            <person name="Liu B."/>
            <person name="Lu W."/>
            <person name="Hui Y."/>
            <person name="Liang J."/>
            <person name="Zhou Z."/>
            <person name="Hou R."/>
            <person name="Li X."/>
            <person name="Liu Y."/>
            <person name="Li H."/>
            <person name="Ning X."/>
            <person name="Lin Y."/>
            <person name="Zhao L."/>
            <person name="Xing Q."/>
            <person name="Dou J."/>
            <person name="Li Y."/>
            <person name="Mao J."/>
            <person name="Guo H."/>
            <person name="Dou H."/>
            <person name="Li T."/>
            <person name="Mu C."/>
            <person name="Jiang W."/>
            <person name="Fu Q."/>
            <person name="Fu X."/>
            <person name="Miao Y."/>
            <person name="Liu J."/>
            <person name="Yu Q."/>
            <person name="Li R."/>
            <person name="Liao H."/>
            <person name="Li X."/>
            <person name="Kong Y."/>
            <person name="Jiang Z."/>
            <person name="Chourrout D."/>
            <person name="Li R."/>
            <person name="Bao Z."/>
        </authorList>
    </citation>
    <scope>NUCLEOTIDE SEQUENCE [LARGE SCALE GENOMIC DNA]</scope>
    <source>
        <strain evidence="9 10">PY_sf001</strain>
    </source>
</reference>
<keyword evidence="4" id="KW-0645">Protease</keyword>
<keyword evidence="7" id="KW-0788">Thiol protease</keyword>
<dbReference type="GO" id="GO:0016579">
    <property type="term" value="P:protein deubiquitination"/>
    <property type="evidence" value="ECO:0007669"/>
    <property type="project" value="InterPro"/>
</dbReference>
<dbReference type="GO" id="GO:0004843">
    <property type="term" value="F:cysteine-type deubiquitinase activity"/>
    <property type="evidence" value="ECO:0007669"/>
    <property type="project" value="UniProtKB-EC"/>
</dbReference>
<dbReference type="OrthoDB" id="6154975at2759"/>
<dbReference type="InterPro" id="IPR018200">
    <property type="entry name" value="USP_CS"/>
</dbReference>
<comment type="caution">
    <text evidence="9">The sequence shown here is derived from an EMBL/GenBank/DDBJ whole genome shotgun (WGS) entry which is preliminary data.</text>
</comment>
<dbReference type="Gene3D" id="3.90.70.10">
    <property type="entry name" value="Cysteine proteinases"/>
    <property type="match status" value="1"/>
</dbReference>
<evidence type="ECO:0000256" key="1">
    <source>
        <dbReference type="ARBA" id="ARBA00000707"/>
    </source>
</evidence>
<dbReference type="Pfam" id="PF00443">
    <property type="entry name" value="UCH"/>
    <property type="match status" value="1"/>
</dbReference>
<dbReference type="InterPro" id="IPR001394">
    <property type="entry name" value="Peptidase_C19_UCH"/>
</dbReference>
<dbReference type="SUPFAM" id="SSF54001">
    <property type="entry name" value="Cysteine proteinases"/>
    <property type="match status" value="1"/>
</dbReference>
<sequence length="433" mass="49472">MNSKMTSCKLQCNVCGIETGQMPAIEVENCHHIHCNTCAEKMVVNRKLHRGNRIPHYRCLVCGRFGRKMLVSQQSHEYYPASPQHDHSAAQQSCRVRKVNTSIRDPGNMDLSHTYPRGLQNFKLTCAINAVVQVLAQTPGFYDAVFDFCIKSKKTDLAHILLDIILNVTHAPGPISAEALQAEISEREDDFHFWRQHDCHSFLLCLLETLREDLGKESMGLFTGQIKNQFECRSCSHMECSEPQDFTSLCIPLTENSVEKGLKVLFQKETLTDSKMVCRSCAKDKRIQRRYLCNKELLIARAPDVLVLQLARFKEVRTTNGHVVIQKQQSLFPYNDNMHLNPCGKSPVKYKLFAIISHLGTIEGGHYVSYIRTLQGQHDITRPTNKDKDKLGHESHHSSTWYHCTDDIVTRLKPDAGYPICSHAYLLFYHKLN</sequence>
<dbReference type="GO" id="GO:0006508">
    <property type="term" value="P:proteolysis"/>
    <property type="evidence" value="ECO:0007669"/>
    <property type="project" value="UniProtKB-KW"/>
</dbReference>
<comment type="catalytic activity">
    <reaction evidence="1">
        <text>Thiol-dependent hydrolysis of ester, thioester, amide, peptide and isopeptide bonds formed by the C-terminal Gly of ubiquitin (a 76-residue protein attached to proteins as an intracellular targeting signal).</text>
        <dbReference type="EC" id="3.4.19.12"/>
    </reaction>
</comment>
<proteinExistence type="inferred from homology"/>
<keyword evidence="10" id="KW-1185">Reference proteome</keyword>
<evidence type="ECO:0000256" key="5">
    <source>
        <dbReference type="ARBA" id="ARBA00022786"/>
    </source>
</evidence>
<dbReference type="STRING" id="6573.A0A210QAX4"/>
<evidence type="ECO:0000256" key="3">
    <source>
        <dbReference type="ARBA" id="ARBA00012759"/>
    </source>
</evidence>
<dbReference type="GO" id="GO:0005829">
    <property type="term" value="C:cytosol"/>
    <property type="evidence" value="ECO:0007669"/>
    <property type="project" value="TreeGrafter"/>
</dbReference>
<keyword evidence="5" id="KW-0833">Ubl conjugation pathway</keyword>
<keyword evidence="6 9" id="KW-0378">Hydrolase</keyword>
<evidence type="ECO:0000256" key="2">
    <source>
        <dbReference type="ARBA" id="ARBA00009085"/>
    </source>
</evidence>
<organism evidence="9 10">
    <name type="scientific">Mizuhopecten yessoensis</name>
    <name type="common">Japanese scallop</name>
    <name type="synonym">Patinopecten yessoensis</name>
    <dbReference type="NCBI Taxonomy" id="6573"/>
    <lineage>
        <taxon>Eukaryota</taxon>
        <taxon>Metazoa</taxon>
        <taxon>Spiralia</taxon>
        <taxon>Lophotrochozoa</taxon>
        <taxon>Mollusca</taxon>
        <taxon>Bivalvia</taxon>
        <taxon>Autobranchia</taxon>
        <taxon>Pteriomorphia</taxon>
        <taxon>Pectinida</taxon>
        <taxon>Pectinoidea</taxon>
        <taxon>Pectinidae</taxon>
        <taxon>Mizuhopecten</taxon>
    </lineage>
</organism>
<dbReference type="PANTHER" id="PTHR24006">
    <property type="entry name" value="UBIQUITIN CARBOXYL-TERMINAL HYDROLASE"/>
    <property type="match status" value="1"/>
</dbReference>
<dbReference type="AlphaFoldDB" id="A0A210QAX4"/>
<evidence type="ECO:0000256" key="4">
    <source>
        <dbReference type="ARBA" id="ARBA00022670"/>
    </source>
</evidence>
<dbReference type="EC" id="3.4.19.12" evidence="3"/>
<dbReference type="GO" id="GO:0005634">
    <property type="term" value="C:nucleus"/>
    <property type="evidence" value="ECO:0007669"/>
    <property type="project" value="TreeGrafter"/>
</dbReference>